<sequence length="277" mass="30864">MQYKNWSTHKYDGKRRAPSSIRRNFSSSAMLRALLLLSLLGLIPWVNAHQETGEWTCESESEIRVQADYKPGLITLDGLADDWEDIDGSEFSLRPALDPDEDHEYAGGKMTVKALHDGKDVFFLLQVDGDYAYVNGDSRKCPSVALMFQIGGDASYHNMGGCKEGPDSCTNKNCKGHEVDMMHFSIGTAIPGRLYGGNPIDNSNGTGGDRFGHLVDLYAWNPHCRYLDGIGRSGGPDGAFEDNENFKCFFYDQIINMAHQFVSVLIENVKLFLYVPL</sequence>
<reference evidence="8 9" key="1">
    <citation type="journal article" date="2021" name="Commun. Biol.">
        <title>The genome of Shorea leprosula (Dipterocarpaceae) highlights the ecological relevance of drought in aseasonal tropical rainforests.</title>
        <authorList>
            <person name="Ng K.K.S."/>
            <person name="Kobayashi M.J."/>
            <person name="Fawcett J.A."/>
            <person name="Hatakeyama M."/>
            <person name="Paape T."/>
            <person name="Ng C.H."/>
            <person name="Ang C.C."/>
            <person name="Tnah L.H."/>
            <person name="Lee C.T."/>
            <person name="Nishiyama T."/>
            <person name="Sese J."/>
            <person name="O'Brien M.J."/>
            <person name="Copetti D."/>
            <person name="Mohd Noor M.I."/>
            <person name="Ong R.C."/>
            <person name="Putra M."/>
            <person name="Sireger I.Z."/>
            <person name="Indrioko S."/>
            <person name="Kosugi Y."/>
            <person name="Izuno A."/>
            <person name="Isagi Y."/>
            <person name="Lee S.L."/>
            <person name="Shimizu K.K."/>
        </authorList>
    </citation>
    <scope>NUCLEOTIDE SEQUENCE [LARGE SCALE GENOMIC DNA]</scope>
    <source>
        <strain evidence="8">214</strain>
    </source>
</reference>
<dbReference type="CDD" id="cd00241">
    <property type="entry name" value="DOMON_like"/>
    <property type="match status" value="1"/>
</dbReference>
<feature type="domain" description="Cytochrome c-552/DMSO reductase-like haem-binding" evidence="7">
    <location>
        <begin position="81"/>
        <end position="238"/>
    </location>
</feature>
<evidence type="ECO:0000256" key="4">
    <source>
        <dbReference type="ARBA" id="ARBA00022982"/>
    </source>
</evidence>
<keyword evidence="5" id="KW-0408">Iron</keyword>
<dbReference type="GO" id="GO:0046872">
    <property type="term" value="F:metal ion binding"/>
    <property type="evidence" value="ECO:0007669"/>
    <property type="project" value="UniProtKB-KW"/>
</dbReference>
<evidence type="ECO:0000256" key="3">
    <source>
        <dbReference type="ARBA" id="ARBA00022723"/>
    </source>
</evidence>
<dbReference type="PANTHER" id="PTHR36044:SF1">
    <property type="entry name" value="HEME BINDING PROTEIN"/>
    <property type="match status" value="1"/>
</dbReference>
<dbReference type="InterPro" id="IPR019020">
    <property type="entry name" value="Cyt-c552/DMSO_Rdtase_haem-bd"/>
</dbReference>
<keyword evidence="6" id="KW-0732">Signal</keyword>
<evidence type="ECO:0000256" key="6">
    <source>
        <dbReference type="SAM" id="SignalP"/>
    </source>
</evidence>
<evidence type="ECO:0000256" key="2">
    <source>
        <dbReference type="ARBA" id="ARBA00022617"/>
    </source>
</evidence>
<feature type="signal peptide" evidence="6">
    <location>
        <begin position="1"/>
        <end position="48"/>
    </location>
</feature>
<evidence type="ECO:0000256" key="1">
    <source>
        <dbReference type="ARBA" id="ARBA00022448"/>
    </source>
</evidence>
<gene>
    <name evidence="8" type="ORF">SLEP1_g1495</name>
</gene>
<evidence type="ECO:0000313" key="9">
    <source>
        <dbReference type="Proteomes" id="UP001054252"/>
    </source>
</evidence>
<protein>
    <recommendedName>
        <fullName evidence="7">Cytochrome c-552/DMSO reductase-like haem-binding domain-containing protein</fullName>
    </recommendedName>
</protein>
<dbReference type="GO" id="GO:0020037">
    <property type="term" value="F:heme binding"/>
    <property type="evidence" value="ECO:0007669"/>
    <property type="project" value="InterPro"/>
</dbReference>
<evidence type="ECO:0000259" key="7">
    <source>
        <dbReference type="Pfam" id="PF09459"/>
    </source>
</evidence>
<organism evidence="8 9">
    <name type="scientific">Rubroshorea leprosula</name>
    <dbReference type="NCBI Taxonomy" id="152421"/>
    <lineage>
        <taxon>Eukaryota</taxon>
        <taxon>Viridiplantae</taxon>
        <taxon>Streptophyta</taxon>
        <taxon>Embryophyta</taxon>
        <taxon>Tracheophyta</taxon>
        <taxon>Spermatophyta</taxon>
        <taxon>Magnoliopsida</taxon>
        <taxon>eudicotyledons</taxon>
        <taxon>Gunneridae</taxon>
        <taxon>Pentapetalae</taxon>
        <taxon>rosids</taxon>
        <taxon>malvids</taxon>
        <taxon>Malvales</taxon>
        <taxon>Dipterocarpaceae</taxon>
        <taxon>Rubroshorea</taxon>
    </lineage>
</organism>
<keyword evidence="9" id="KW-1185">Reference proteome</keyword>
<keyword evidence="4" id="KW-0249">Electron transport</keyword>
<keyword evidence="1" id="KW-0813">Transport</keyword>
<name>A0AAV5HPE6_9ROSI</name>
<keyword evidence="2" id="KW-0349">Heme</keyword>
<accession>A0AAV5HPE6</accession>
<dbReference type="Pfam" id="PF09459">
    <property type="entry name" value="EB_dh"/>
    <property type="match status" value="1"/>
</dbReference>
<comment type="caution">
    <text evidence="8">The sequence shown here is derived from an EMBL/GenBank/DDBJ whole genome shotgun (WGS) entry which is preliminary data.</text>
</comment>
<dbReference type="Proteomes" id="UP001054252">
    <property type="component" value="Unassembled WGS sequence"/>
</dbReference>
<evidence type="ECO:0000313" key="8">
    <source>
        <dbReference type="EMBL" id="GKU87039.1"/>
    </source>
</evidence>
<evidence type="ECO:0000256" key="5">
    <source>
        <dbReference type="ARBA" id="ARBA00023004"/>
    </source>
</evidence>
<keyword evidence="3" id="KW-0479">Metal-binding</keyword>
<dbReference type="AlphaFoldDB" id="A0AAV5HPE6"/>
<dbReference type="Gene3D" id="2.60.40.1190">
    <property type="match status" value="1"/>
</dbReference>
<feature type="chain" id="PRO_5043808907" description="Cytochrome c-552/DMSO reductase-like haem-binding domain-containing protein" evidence="6">
    <location>
        <begin position="49"/>
        <end position="277"/>
    </location>
</feature>
<dbReference type="PANTHER" id="PTHR36044">
    <property type="entry name" value="HEME BINDING PROTEIN"/>
    <property type="match status" value="1"/>
</dbReference>
<dbReference type="EMBL" id="BPVZ01000001">
    <property type="protein sequence ID" value="GKU87039.1"/>
    <property type="molecule type" value="Genomic_DNA"/>
</dbReference>
<proteinExistence type="predicted"/>